<organism evidence="1 2">
    <name type="scientific">Pleurotus eryngii</name>
    <name type="common">Boletus of the steppes</name>
    <dbReference type="NCBI Taxonomy" id="5323"/>
    <lineage>
        <taxon>Eukaryota</taxon>
        <taxon>Fungi</taxon>
        <taxon>Dikarya</taxon>
        <taxon>Basidiomycota</taxon>
        <taxon>Agaricomycotina</taxon>
        <taxon>Agaricomycetes</taxon>
        <taxon>Agaricomycetidae</taxon>
        <taxon>Agaricales</taxon>
        <taxon>Pleurotineae</taxon>
        <taxon>Pleurotaceae</taxon>
        <taxon>Pleurotus</taxon>
    </lineage>
</organism>
<dbReference type="AlphaFoldDB" id="A0A9P6A595"/>
<reference evidence="1" key="1">
    <citation type="submission" date="2020-11" db="EMBL/GenBank/DDBJ databases">
        <authorList>
            <consortium name="DOE Joint Genome Institute"/>
            <person name="Ahrendt S."/>
            <person name="Riley R."/>
            <person name="Andreopoulos W."/>
            <person name="Labutti K."/>
            <person name="Pangilinan J."/>
            <person name="Ruiz-Duenas F.J."/>
            <person name="Barrasa J.M."/>
            <person name="Sanchez-Garcia M."/>
            <person name="Camarero S."/>
            <person name="Miyauchi S."/>
            <person name="Serrano A."/>
            <person name="Linde D."/>
            <person name="Babiker R."/>
            <person name="Drula E."/>
            <person name="Ayuso-Fernandez I."/>
            <person name="Pacheco R."/>
            <person name="Padilla G."/>
            <person name="Ferreira P."/>
            <person name="Barriuso J."/>
            <person name="Kellner H."/>
            <person name="Castanera R."/>
            <person name="Alfaro M."/>
            <person name="Ramirez L."/>
            <person name="Pisabarro A.G."/>
            <person name="Kuo A."/>
            <person name="Tritt A."/>
            <person name="Lipzen A."/>
            <person name="He G."/>
            <person name="Yan M."/>
            <person name="Ng V."/>
            <person name="Cullen D."/>
            <person name="Martin F."/>
            <person name="Rosso M.-N."/>
            <person name="Henrissat B."/>
            <person name="Hibbett D."/>
            <person name="Martinez A.T."/>
            <person name="Grigoriev I.V."/>
        </authorList>
    </citation>
    <scope>NUCLEOTIDE SEQUENCE</scope>
    <source>
        <strain evidence="1">ATCC 90797</strain>
    </source>
</reference>
<dbReference type="Proteomes" id="UP000807025">
    <property type="component" value="Unassembled WGS sequence"/>
</dbReference>
<keyword evidence="2" id="KW-1185">Reference proteome</keyword>
<proteinExistence type="predicted"/>
<comment type="caution">
    <text evidence="1">The sequence shown here is derived from an EMBL/GenBank/DDBJ whole genome shotgun (WGS) entry which is preliminary data.</text>
</comment>
<evidence type="ECO:0000313" key="2">
    <source>
        <dbReference type="Proteomes" id="UP000807025"/>
    </source>
</evidence>
<gene>
    <name evidence="1" type="ORF">BDN71DRAFT_1442361</name>
</gene>
<protein>
    <submittedName>
        <fullName evidence="1">Uncharacterized protein</fullName>
    </submittedName>
</protein>
<sequence>MHRCVPIASLTLSVQVADRAPCHLHSVPCGLILSIHLFLQGPKFCISQRASLGILPRLPPKSTLSIHLCTYSSKLYSFLLVFSISSLSVIAPPEISKQRWQTVLLPDSKHQRSDRSP</sequence>
<evidence type="ECO:0000313" key="1">
    <source>
        <dbReference type="EMBL" id="KAF9499277.1"/>
    </source>
</evidence>
<name>A0A9P6A595_PLEER</name>
<dbReference type="EMBL" id="MU154533">
    <property type="protein sequence ID" value="KAF9499277.1"/>
    <property type="molecule type" value="Genomic_DNA"/>
</dbReference>
<accession>A0A9P6A595</accession>